<protein>
    <submittedName>
        <fullName evidence="4 5">Secreted protein (Por secretion system target)</fullName>
    </submittedName>
</protein>
<dbReference type="NCBIfam" id="NF045639">
    <property type="entry name" value="GCX_COOH"/>
    <property type="match status" value="1"/>
</dbReference>
<evidence type="ECO:0000256" key="1">
    <source>
        <dbReference type="ARBA" id="ARBA00022729"/>
    </source>
</evidence>
<feature type="domain" description="Secretion system C-terminal sorting" evidence="3">
    <location>
        <begin position="359"/>
        <end position="427"/>
    </location>
</feature>
<accession>A0A497VCD7</accession>
<comment type="caution">
    <text evidence="5">The sequence shown here is derived from an EMBL/GenBank/DDBJ whole genome shotgun (WGS) entry which is preliminary data.</text>
</comment>
<reference evidence="4 6" key="1">
    <citation type="submission" date="2017-12" db="EMBL/GenBank/DDBJ databases">
        <title>Genomic Encyclopedia of Type Strains, Phase III (KMG-III): the genomes of soil and plant-associated and newly described type strains.</title>
        <authorList>
            <person name="Whitman W."/>
        </authorList>
    </citation>
    <scope>NUCLEOTIDE SEQUENCE [LARGE SCALE GENOMIC DNA]</scope>
    <source>
        <strain evidence="4 6">IP-10</strain>
    </source>
</reference>
<dbReference type="Proteomes" id="UP000233767">
    <property type="component" value="Unassembled WGS sequence"/>
</dbReference>
<proteinExistence type="predicted"/>
<dbReference type="AlphaFoldDB" id="A0A497VCD7"/>
<reference evidence="5 7" key="2">
    <citation type="submission" date="2018-10" db="EMBL/GenBank/DDBJ databases">
        <title>Genomic Encyclopedia of Archaeal and Bacterial Type Strains, Phase II (KMG-II): from individual species to whole genera.</title>
        <authorList>
            <person name="Goeker M."/>
        </authorList>
    </citation>
    <scope>NUCLEOTIDE SEQUENCE [LARGE SCALE GENOMIC DNA]</scope>
    <source>
        <strain evidence="5 7">DSM 21886</strain>
    </source>
</reference>
<dbReference type="EMBL" id="PJND01000007">
    <property type="protein sequence ID" value="PKW28616.1"/>
    <property type="molecule type" value="Genomic_DNA"/>
</dbReference>
<evidence type="ECO:0000313" key="7">
    <source>
        <dbReference type="Proteomes" id="UP000275027"/>
    </source>
</evidence>
<dbReference type="RefSeq" id="WP_143394974.1">
    <property type="nucleotide sequence ID" value="NZ_PJND01000007.1"/>
</dbReference>
<evidence type="ECO:0000256" key="2">
    <source>
        <dbReference type="SAM" id="SignalP"/>
    </source>
</evidence>
<dbReference type="NCBIfam" id="TIGR04183">
    <property type="entry name" value="Por_Secre_tail"/>
    <property type="match status" value="1"/>
</dbReference>
<keyword evidence="6" id="KW-1185">Reference proteome</keyword>
<dbReference type="Proteomes" id="UP000275027">
    <property type="component" value="Unassembled WGS sequence"/>
</dbReference>
<dbReference type="InterPro" id="IPR026444">
    <property type="entry name" value="Secre_tail"/>
</dbReference>
<dbReference type="InterPro" id="IPR055015">
    <property type="entry name" value="GCX_COOH"/>
</dbReference>
<feature type="signal peptide" evidence="2">
    <location>
        <begin position="1"/>
        <end position="25"/>
    </location>
</feature>
<gene>
    <name evidence="4" type="ORF">B0G92_0239</name>
    <name evidence="5" type="ORF">CLV50_1265</name>
</gene>
<name>A0A497VCD7_9FLAO</name>
<feature type="chain" id="PRO_5019817465" evidence="2">
    <location>
        <begin position="26"/>
        <end position="430"/>
    </location>
</feature>
<keyword evidence="1 2" id="KW-0732">Signal</keyword>
<evidence type="ECO:0000313" key="5">
    <source>
        <dbReference type="EMBL" id="RLJ35879.1"/>
    </source>
</evidence>
<evidence type="ECO:0000313" key="6">
    <source>
        <dbReference type="Proteomes" id="UP000233767"/>
    </source>
</evidence>
<evidence type="ECO:0000259" key="3">
    <source>
        <dbReference type="Pfam" id="PF18962"/>
    </source>
</evidence>
<evidence type="ECO:0000313" key="4">
    <source>
        <dbReference type="EMBL" id="PKW28616.1"/>
    </source>
</evidence>
<organism evidence="5 7">
    <name type="scientific">Flavobacterium lindanitolerans</name>
    <dbReference type="NCBI Taxonomy" id="428988"/>
    <lineage>
        <taxon>Bacteria</taxon>
        <taxon>Pseudomonadati</taxon>
        <taxon>Bacteroidota</taxon>
        <taxon>Flavobacteriia</taxon>
        <taxon>Flavobacteriales</taxon>
        <taxon>Flavobacteriaceae</taxon>
        <taxon>Flavobacterium</taxon>
    </lineage>
</organism>
<dbReference type="Pfam" id="PF18962">
    <property type="entry name" value="Por_Secre_tail"/>
    <property type="match status" value="1"/>
</dbReference>
<sequence>MKNLYRKPKTGLLILFCFLAGSFHSELYSQEQIIWDNVPVNTTGITATYSGGTLNVMATGTGLNMVFYSIPANPTVFQTTGAWNNAPSKDLTFTFPEKVIITRFRVYDINYGTWNDSFSFSNITFGGVTASAGCCATTSGVTVSAGTPPNTDVHWTCSNAIDSFTINYANTNGTTHAYLFYTMEILRLPSIGTLCYNSIPPTLPTTLGNNIQGSWSPATIDTSVAGTTQYVFTPNGGQTIQCPIAIDVTVLPPGQQNCCIPDITLTSPTDNVASGNQDNRETSNTITAHNTINSGAVGVYHAKRTITLKKGFYSANGSRFRGYIQGCTGTFVGRESPAAETTDLKKLITDTPVTEKLLLYPNPATQKATIEYQQPIRNIRVTSIDGKTMLSKELDANSYEIDLANYKNGMYIVTVQTGDGRTITSKLFKK</sequence>
<dbReference type="EMBL" id="RCCB01000010">
    <property type="protein sequence ID" value="RLJ35879.1"/>
    <property type="molecule type" value="Genomic_DNA"/>
</dbReference>